<dbReference type="CDD" id="cd15831">
    <property type="entry name" value="BTAD"/>
    <property type="match status" value="1"/>
</dbReference>
<dbReference type="Proteomes" id="UP001138997">
    <property type="component" value="Unassembled WGS sequence"/>
</dbReference>
<name>A0A9X1NA70_9ACTN</name>
<comment type="similarity">
    <text evidence="1">Belongs to the AfsR/DnrI/RedD regulatory family.</text>
</comment>
<keyword evidence="2 3" id="KW-0238">DNA-binding</keyword>
<accession>A0A9X1NA70</accession>
<reference evidence="5" key="1">
    <citation type="submission" date="2021-11" db="EMBL/GenBank/DDBJ databases">
        <title>Streptomyces corallinus and Kineosporia corallina sp. nov., two new coral-derived marine actinobacteria.</title>
        <authorList>
            <person name="Buangrab K."/>
            <person name="Sutthacheep M."/>
            <person name="Yeemin T."/>
            <person name="Harunari E."/>
            <person name="Igarashi Y."/>
            <person name="Sripreechasak P."/>
            <person name="Kanchanasin P."/>
            <person name="Tanasupawat S."/>
            <person name="Phongsopitanun W."/>
        </authorList>
    </citation>
    <scope>NUCLEOTIDE SEQUENCE</scope>
    <source>
        <strain evidence="5">JCM 31032</strain>
    </source>
</reference>
<dbReference type="GO" id="GO:0003677">
    <property type="term" value="F:DNA binding"/>
    <property type="evidence" value="ECO:0007669"/>
    <property type="project" value="UniProtKB-UniRule"/>
</dbReference>
<evidence type="ECO:0000256" key="3">
    <source>
        <dbReference type="PROSITE-ProRule" id="PRU01091"/>
    </source>
</evidence>
<dbReference type="AlphaFoldDB" id="A0A9X1NA70"/>
<dbReference type="SUPFAM" id="SSF46894">
    <property type="entry name" value="C-terminal effector domain of the bipartite response regulators"/>
    <property type="match status" value="1"/>
</dbReference>
<dbReference type="SUPFAM" id="SSF81901">
    <property type="entry name" value="HCP-like"/>
    <property type="match status" value="1"/>
</dbReference>
<dbReference type="InterPro" id="IPR058852">
    <property type="entry name" value="HTH_77"/>
</dbReference>
<dbReference type="EMBL" id="JAJOMB010000004">
    <property type="protein sequence ID" value="MCD5311212.1"/>
    <property type="molecule type" value="Genomic_DNA"/>
</dbReference>
<dbReference type="InterPro" id="IPR005158">
    <property type="entry name" value="BTAD"/>
</dbReference>
<dbReference type="Pfam" id="PF00486">
    <property type="entry name" value="Trans_reg_C"/>
    <property type="match status" value="1"/>
</dbReference>
<evidence type="ECO:0000259" key="4">
    <source>
        <dbReference type="PROSITE" id="PS51755"/>
    </source>
</evidence>
<dbReference type="InterPro" id="IPR011990">
    <property type="entry name" value="TPR-like_helical_dom_sf"/>
</dbReference>
<dbReference type="Pfam" id="PF03704">
    <property type="entry name" value="BTAD"/>
    <property type="match status" value="1"/>
</dbReference>
<comment type="caution">
    <text evidence="5">The sequence shown here is derived from an EMBL/GenBank/DDBJ whole genome shotgun (WGS) entry which is preliminary data.</text>
</comment>
<dbReference type="GO" id="GO:0006355">
    <property type="term" value="P:regulation of DNA-templated transcription"/>
    <property type="evidence" value="ECO:0007669"/>
    <property type="project" value="InterPro"/>
</dbReference>
<gene>
    <name evidence="5" type="ORF">LR394_09905</name>
</gene>
<protein>
    <submittedName>
        <fullName evidence="5">Winged helix-turn-helix domain-containing protein</fullName>
    </submittedName>
</protein>
<proteinExistence type="inferred from homology"/>
<dbReference type="PANTHER" id="PTHR47691">
    <property type="entry name" value="REGULATOR-RELATED"/>
    <property type="match status" value="1"/>
</dbReference>
<dbReference type="PRINTS" id="PR00364">
    <property type="entry name" value="DISEASERSIST"/>
</dbReference>
<dbReference type="Gene3D" id="1.25.40.10">
    <property type="entry name" value="Tetratricopeptide repeat domain"/>
    <property type="match status" value="2"/>
</dbReference>
<dbReference type="SMART" id="SM01043">
    <property type="entry name" value="BTAD"/>
    <property type="match status" value="1"/>
</dbReference>
<dbReference type="RefSeq" id="WP_231440390.1">
    <property type="nucleotide sequence ID" value="NZ_JAJOMB010000004.1"/>
</dbReference>
<dbReference type="SMART" id="SM00862">
    <property type="entry name" value="Trans_reg_C"/>
    <property type="match status" value="1"/>
</dbReference>
<evidence type="ECO:0000313" key="5">
    <source>
        <dbReference type="EMBL" id="MCD5311212.1"/>
    </source>
</evidence>
<evidence type="ECO:0000313" key="6">
    <source>
        <dbReference type="Proteomes" id="UP001138997"/>
    </source>
</evidence>
<feature type="domain" description="OmpR/PhoB-type" evidence="4">
    <location>
        <begin position="1"/>
        <end position="89"/>
    </location>
</feature>
<keyword evidence="6" id="KW-1185">Reference proteome</keyword>
<dbReference type="SUPFAM" id="SSF48452">
    <property type="entry name" value="TPR-like"/>
    <property type="match status" value="2"/>
</dbReference>
<dbReference type="InterPro" id="IPR036388">
    <property type="entry name" value="WH-like_DNA-bd_sf"/>
</dbReference>
<dbReference type="InterPro" id="IPR027417">
    <property type="entry name" value="P-loop_NTPase"/>
</dbReference>
<organism evidence="5 6">
    <name type="scientific">Kineosporia babensis</name>
    <dbReference type="NCBI Taxonomy" id="499548"/>
    <lineage>
        <taxon>Bacteria</taxon>
        <taxon>Bacillati</taxon>
        <taxon>Actinomycetota</taxon>
        <taxon>Actinomycetes</taxon>
        <taxon>Kineosporiales</taxon>
        <taxon>Kineosporiaceae</taxon>
        <taxon>Kineosporia</taxon>
    </lineage>
</organism>
<dbReference type="GO" id="GO:0000160">
    <property type="term" value="P:phosphorelay signal transduction system"/>
    <property type="evidence" value="ECO:0007669"/>
    <property type="project" value="InterPro"/>
</dbReference>
<dbReference type="Pfam" id="PF25872">
    <property type="entry name" value="HTH_77"/>
    <property type="match status" value="1"/>
</dbReference>
<dbReference type="InterPro" id="IPR016032">
    <property type="entry name" value="Sig_transdc_resp-reg_C-effctor"/>
</dbReference>
<evidence type="ECO:0000256" key="2">
    <source>
        <dbReference type="ARBA" id="ARBA00023125"/>
    </source>
</evidence>
<dbReference type="SUPFAM" id="SSF52540">
    <property type="entry name" value="P-loop containing nucleoside triphosphate hydrolases"/>
    <property type="match status" value="1"/>
</dbReference>
<sequence length="1031" mass="111517">MQIAMLGHLEVTTPDGIAEVPGARLRGLLVALALHPGQVVSKGTLTEWIWGENPPAEATNALQRLASRLRKILPPGALEGLPEGYRLTIEPEAVDAVRFEQLVTESRSPATDVTHKAVLLREALGLRRSSPMVDVGLQDSARFDSEVARLEELHLTALEDWAEAEIVLGRAGELVAQLLDLAVLHPTRERLTATTMQALAAAGRTNEALKAFQRSRNALASELGVDPSPELSALHVSLLRGEGSDQVRTHNLRAELTSFVGRHDDLAEVRHLVTSHRLVTLIGPGGCGKTRLASESALGLADRLTHGAWLVELAPVGQGGDVAHAALAALGPRDTLLGESAGADPTARVIAAIGARDLLLILDNCEHLIEQAARFAHRVLGECPGLRILTTSREPLGITGEALWQVVPLAVPAENTDPEASAAVHLLRDRARAVRRDLAVDAATSETLARIARALDGVPLAIELAAARLRTMTPDQLADRLDDRFRLLTGGNRTALPRHRTLQAAIDWSWQLLSEDERRVLRRLSVFSGGAGLEAAEAVCADDQVLDLLTALTEKSLLVAEPGAGLRFRMLGTIREYAARKLDEAAETAQTRQAHLTFFTEFAEAAEPHLRRAEQLEWLVALQAEHDNISAAMRQALASEDALWALRLAAAAGWYWWLSGHKTEGSELLKAAAALPGQAPDAARAMVYALMAMFLNSGRGDERDAAEWIQQAHEHRLLLAEPAPVLELIDPLHRMLQDPAAYLSAFEPLLDSQDPWVRALARLHMGKVRVVLGHSGTEADDHLREALSQFRSVGERFGISFAHTELAARTATRGDFAAAREHYEQAITAVTELGAREDVITLRARQAHLHLRLGDPAAAAAVLAEAQRLAERSTWSLALFDLTMAKAAIARESGDPDEARRHLDLATGMLGEEAGRADFRALQHDLLAYLTRDPDEVRFHRTRAYRAALETGHVQAIAHNLVGIADLALLEGRPEQAARLLAAATELRGLPDLSNPDAVRIERAVAGLDASTGPAEGDWSTLAEATLHPLS</sequence>
<dbReference type="Gene3D" id="1.10.10.10">
    <property type="entry name" value="Winged helix-like DNA-binding domain superfamily/Winged helix DNA-binding domain"/>
    <property type="match status" value="1"/>
</dbReference>
<dbReference type="PANTHER" id="PTHR47691:SF3">
    <property type="entry name" value="HTH-TYPE TRANSCRIPTIONAL REGULATOR RV0890C-RELATED"/>
    <property type="match status" value="1"/>
</dbReference>
<dbReference type="PROSITE" id="PS51755">
    <property type="entry name" value="OMPR_PHOB"/>
    <property type="match status" value="1"/>
</dbReference>
<feature type="DNA-binding region" description="OmpR/PhoB-type" evidence="3">
    <location>
        <begin position="1"/>
        <end position="89"/>
    </location>
</feature>
<dbReference type="InterPro" id="IPR001867">
    <property type="entry name" value="OmpR/PhoB-type_DNA-bd"/>
</dbReference>
<evidence type="ECO:0000256" key="1">
    <source>
        <dbReference type="ARBA" id="ARBA00005820"/>
    </source>
</evidence>